<name>A0ABU5IHU3_9BURK</name>
<feature type="domain" description="Carboxymuconolactone decarboxylase-like" evidence="1">
    <location>
        <begin position="40"/>
        <end position="120"/>
    </location>
</feature>
<sequence>MMCEVPLCDERFKKGWEKIKEIDQGILQDFYKSLLDISSEFARQLVQFPFGDVYSRPALDSRRREPAIVSAIAALGHAQPQLRLHLHAAIKVGCTRDELIEVLMMTAVYSGFPAALNAFATFGSVLKEVEAPCKESA</sequence>
<dbReference type="InterPro" id="IPR029032">
    <property type="entry name" value="AhpD-like"/>
</dbReference>
<dbReference type="PANTHER" id="PTHR33570">
    <property type="entry name" value="4-CARBOXYMUCONOLACTONE DECARBOXYLASE FAMILY PROTEIN"/>
    <property type="match status" value="1"/>
</dbReference>
<comment type="caution">
    <text evidence="2">The sequence shown here is derived from an EMBL/GenBank/DDBJ whole genome shotgun (WGS) entry which is preliminary data.</text>
</comment>
<dbReference type="Pfam" id="PF02627">
    <property type="entry name" value="CMD"/>
    <property type="match status" value="1"/>
</dbReference>
<protein>
    <submittedName>
        <fullName evidence="2">Carboxymuconolactone decarboxylase family protein</fullName>
    </submittedName>
</protein>
<keyword evidence="3" id="KW-1185">Reference proteome</keyword>
<dbReference type="SUPFAM" id="SSF69118">
    <property type="entry name" value="AhpD-like"/>
    <property type="match status" value="1"/>
</dbReference>
<dbReference type="PANTHER" id="PTHR33570:SF10">
    <property type="entry name" value="GAMMA-CARBOXYMUCONOLACTONE DECARBOXYLASE"/>
    <property type="match status" value="1"/>
</dbReference>
<reference evidence="2 3" key="1">
    <citation type="submission" date="2023-11" db="EMBL/GenBank/DDBJ databases">
        <title>Draft genome of Azohydromonas lata strain H1 (DSM1123), a polyhydroxyalkanoate producer.</title>
        <authorList>
            <person name="Traversa D."/>
            <person name="D'Addabbo P."/>
            <person name="Pazzani C."/>
            <person name="Manzari C."/>
            <person name="Chiara M."/>
            <person name="Scrascia M."/>
        </authorList>
    </citation>
    <scope>NUCLEOTIDE SEQUENCE [LARGE SCALE GENOMIC DNA]</scope>
    <source>
        <strain evidence="2 3">H1</strain>
    </source>
</reference>
<dbReference type="RefSeq" id="WP_322466448.1">
    <property type="nucleotide sequence ID" value="NZ_JAXOJX010000028.1"/>
</dbReference>
<dbReference type="InterPro" id="IPR003779">
    <property type="entry name" value="CMD-like"/>
</dbReference>
<dbReference type="Proteomes" id="UP001293718">
    <property type="component" value="Unassembled WGS sequence"/>
</dbReference>
<dbReference type="EMBL" id="JAXOJX010000028">
    <property type="protein sequence ID" value="MDZ5458349.1"/>
    <property type="molecule type" value="Genomic_DNA"/>
</dbReference>
<dbReference type="InterPro" id="IPR052512">
    <property type="entry name" value="4CMD/NDH-1_regulator"/>
</dbReference>
<evidence type="ECO:0000313" key="3">
    <source>
        <dbReference type="Proteomes" id="UP001293718"/>
    </source>
</evidence>
<accession>A0ABU5IHU3</accession>
<proteinExistence type="predicted"/>
<gene>
    <name evidence="2" type="ORF">SM757_17375</name>
</gene>
<organism evidence="2 3">
    <name type="scientific">Azohydromonas lata</name>
    <dbReference type="NCBI Taxonomy" id="45677"/>
    <lineage>
        <taxon>Bacteria</taxon>
        <taxon>Pseudomonadati</taxon>
        <taxon>Pseudomonadota</taxon>
        <taxon>Betaproteobacteria</taxon>
        <taxon>Burkholderiales</taxon>
        <taxon>Sphaerotilaceae</taxon>
        <taxon>Azohydromonas</taxon>
    </lineage>
</organism>
<evidence type="ECO:0000313" key="2">
    <source>
        <dbReference type="EMBL" id="MDZ5458349.1"/>
    </source>
</evidence>
<evidence type="ECO:0000259" key="1">
    <source>
        <dbReference type="Pfam" id="PF02627"/>
    </source>
</evidence>
<dbReference type="Gene3D" id="1.20.1290.10">
    <property type="entry name" value="AhpD-like"/>
    <property type="match status" value="1"/>
</dbReference>